<reference evidence="10" key="1">
    <citation type="journal article" date="2019" name="Int. J. Syst. Evol. Microbiol.">
        <title>The Global Catalogue of Microorganisms (GCM) 10K type strain sequencing project: providing services to taxonomists for standard genome sequencing and annotation.</title>
        <authorList>
            <consortium name="The Broad Institute Genomics Platform"/>
            <consortium name="The Broad Institute Genome Sequencing Center for Infectious Disease"/>
            <person name="Wu L."/>
            <person name="Ma J."/>
        </authorList>
    </citation>
    <scope>NUCLEOTIDE SEQUENCE [LARGE SCALE GENOMIC DNA]</scope>
    <source>
        <strain evidence="10">KCTC 32514</strain>
    </source>
</reference>
<feature type="domain" description="Histidine kinase" evidence="8">
    <location>
        <begin position="186"/>
        <end position="395"/>
    </location>
</feature>
<evidence type="ECO:0000256" key="2">
    <source>
        <dbReference type="ARBA" id="ARBA00012438"/>
    </source>
</evidence>
<keyword evidence="3" id="KW-0597">Phosphoprotein</keyword>
<dbReference type="InterPro" id="IPR050736">
    <property type="entry name" value="Sensor_HK_Regulatory"/>
</dbReference>
<dbReference type="Pfam" id="PF01590">
    <property type="entry name" value="GAF"/>
    <property type="match status" value="1"/>
</dbReference>
<dbReference type="Gene3D" id="1.10.287.130">
    <property type="match status" value="1"/>
</dbReference>
<keyword evidence="6" id="KW-0902">Two-component regulatory system</keyword>
<dbReference type="EMBL" id="JBHUOS010000016">
    <property type="protein sequence ID" value="MFD2917784.1"/>
    <property type="molecule type" value="Genomic_DNA"/>
</dbReference>
<dbReference type="GO" id="GO:0005524">
    <property type="term" value="F:ATP binding"/>
    <property type="evidence" value="ECO:0007669"/>
    <property type="project" value="UniProtKB-KW"/>
</dbReference>
<gene>
    <name evidence="9" type="ORF">ACFS29_19180</name>
</gene>
<evidence type="ECO:0000256" key="6">
    <source>
        <dbReference type="ARBA" id="ARBA00023012"/>
    </source>
</evidence>
<dbReference type="InterPro" id="IPR004358">
    <property type="entry name" value="Sig_transdc_His_kin-like_C"/>
</dbReference>
<evidence type="ECO:0000256" key="5">
    <source>
        <dbReference type="ARBA" id="ARBA00022777"/>
    </source>
</evidence>
<dbReference type="Pfam" id="PF00512">
    <property type="entry name" value="HisKA"/>
    <property type="match status" value="1"/>
</dbReference>
<accession>A0ABW5ZXM6</accession>
<keyword evidence="4" id="KW-0808">Transferase</keyword>
<dbReference type="Gene3D" id="3.30.565.10">
    <property type="entry name" value="Histidine kinase-like ATPase, C-terminal domain"/>
    <property type="match status" value="1"/>
</dbReference>
<keyword evidence="7" id="KW-0175">Coiled coil</keyword>
<dbReference type="PANTHER" id="PTHR43711:SF31">
    <property type="entry name" value="HISTIDINE KINASE"/>
    <property type="match status" value="1"/>
</dbReference>
<dbReference type="SUPFAM" id="SSF55874">
    <property type="entry name" value="ATPase domain of HSP90 chaperone/DNA topoisomerase II/histidine kinase"/>
    <property type="match status" value="1"/>
</dbReference>
<organism evidence="9 10">
    <name type="scientific">Psychroserpens luteus</name>
    <dbReference type="NCBI Taxonomy" id="1434066"/>
    <lineage>
        <taxon>Bacteria</taxon>
        <taxon>Pseudomonadati</taxon>
        <taxon>Bacteroidota</taxon>
        <taxon>Flavobacteriia</taxon>
        <taxon>Flavobacteriales</taxon>
        <taxon>Flavobacteriaceae</taxon>
        <taxon>Psychroserpens</taxon>
    </lineage>
</organism>
<comment type="catalytic activity">
    <reaction evidence="1">
        <text>ATP + protein L-histidine = ADP + protein N-phospho-L-histidine.</text>
        <dbReference type="EC" id="2.7.13.3"/>
    </reaction>
</comment>
<name>A0ABW5ZXM6_9FLAO</name>
<keyword evidence="9" id="KW-0547">Nucleotide-binding</keyword>
<dbReference type="PRINTS" id="PR00344">
    <property type="entry name" value="BCTRLSENSOR"/>
</dbReference>
<evidence type="ECO:0000313" key="9">
    <source>
        <dbReference type="EMBL" id="MFD2917784.1"/>
    </source>
</evidence>
<evidence type="ECO:0000313" key="10">
    <source>
        <dbReference type="Proteomes" id="UP001597548"/>
    </source>
</evidence>
<dbReference type="InterPro" id="IPR003594">
    <property type="entry name" value="HATPase_dom"/>
</dbReference>
<dbReference type="SMART" id="SM00387">
    <property type="entry name" value="HATPase_c"/>
    <property type="match status" value="1"/>
</dbReference>
<dbReference type="Proteomes" id="UP001597548">
    <property type="component" value="Unassembled WGS sequence"/>
</dbReference>
<feature type="coiled-coil region" evidence="7">
    <location>
        <begin position="154"/>
        <end position="181"/>
    </location>
</feature>
<evidence type="ECO:0000256" key="1">
    <source>
        <dbReference type="ARBA" id="ARBA00000085"/>
    </source>
</evidence>
<keyword evidence="9" id="KW-0067">ATP-binding</keyword>
<dbReference type="InterPro" id="IPR036097">
    <property type="entry name" value="HisK_dim/P_sf"/>
</dbReference>
<dbReference type="SUPFAM" id="SSF47384">
    <property type="entry name" value="Homodimeric domain of signal transducing histidine kinase"/>
    <property type="match status" value="1"/>
</dbReference>
<evidence type="ECO:0000256" key="3">
    <source>
        <dbReference type="ARBA" id="ARBA00022553"/>
    </source>
</evidence>
<proteinExistence type="predicted"/>
<dbReference type="Gene3D" id="3.30.450.40">
    <property type="match status" value="1"/>
</dbReference>
<dbReference type="SUPFAM" id="SSF55781">
    <property type="entry name" value="GAF domain-like"/>
    <property type="match status" value="1"/>
</dbReference>
<keyword evidence="5" id="KW-0418">Kinase</keyword>
<dbReference type="SMART" id="SM00065">
    <property type="entry name" value="GAF"/>
    <property type="match status" value="1"/>
</dbReference>
<comment type="caution">
    <text evidence="9">The sequence shown here is derived from an EMBL/GenBank/DDBJ whole genome shotgun (WGS) entry which is preliminary data.</text>
</comment>
<keyword evidence="10" id="KW-1185">Reference proteome</keyword>
<dbReference type="EC" id="2.7.13.3" evidence="2"/>
<sequence length="395" mass="44813">MQSPKFPKNELQRLDAVKSYNILDTLPEIDYDNITKLIANICDVPISLITVLDENRNFFKSHHGIPFNESPRDISFCGHAILQDEILIVEDARLDERFIDNPLVTDLEAIFYAGMPLINPEGYNLGSICVFDYKPRVLDDNQIDALKILSQQVINLFELRKKNAILEKAKLELEKRNKKLKSFASHVSHDLKSPLANIISLTSLLRDDNKDNLSGDSKEYLAYIEESTSILKDYIDGILIHYKADELLKSKREDVNLDELSEDIKQILISKTDELKFPKGLIVNNVNKAALSQILINLVDNALKYNDKSKRLVEITYKSNLFKHQFSVIDNGIGIPKDKQAYIFEIFKTVKNDFGKTSTGIGLSTVKDLVEKLGGNITVESTEDKGSKFSFTLLK</sequence>
<protein>
    <recommendedName>
        <fullName evidence="2">histidine kinase</fullName>
        <ecNumber evidence="2">2.7.13.3</ecNumber>
    </recommendedName>
</protein>
<dbReference type="CDD" id="cd00075">
    <property type="entry name" value="HATPase"/>
    <property type="match status" value="1"/>
</dbReference>
<dbReference type="InterPro" id="IPR029016">
    <property type="entry name" value="GAF-like_dom_sf"/>
</dbReference>
<dbReference type="PROSITE" id="PS50109">
    <property type="entry name" value="HIS_KIN"/>
    <property type="match status" value="1"/>
</dbReference>
<dbReference type="Pfam" id="PF02518">
    <property type="entry name" value="HATPase_c"/>
    <property type="match status" value="1"/>
</dbReference>
<dbReference type="RefSeq" id="WP_194506997.1">
    <property type="nucleotide sequence ID" value="NZ_JADILU010000002.1"/>
</dbReference>
<dbReference type="InterPro" id="IPR036890">
    <property type="entry name" value="HATPase_C_sf"/>
</dbReference>
<dbReference type="InterPro" id="IPR003661">
    <property type="entry name" value="HisK_dim/P_dom"/>
</dbReference>
<dbReference type="CDD" id="cd00082">
    <property type="entry name" value="HisKA"/>
    <property type="match status" value="1"/>
</dbReference>
<dbReference type="SMART" id="SM00388">
    <property type="entry name" value="HisKA"/>
    <property type="match status" value="1"/>
</dbReference>
<dbReference type="InterPro" id="IPR003018">
    <property type="entry name" value="GAF"/>
</dbReference>
<dbReference type="InterPro" id="IPR005467">
    <property type="entry name" value="His_kinase_dom"/>
</dbReference>
<evidence type="ECO:0000259" key="8">
    <source>
        <dbReference type="PROSITE" id="PS50109"/>
    </source>
</evidence>
<evidence type="ECO:0000256" key="7">
    <source>
        <dbReference type="SAM" id="Coils"/>
    </source>
</evidence>
<dbReference type="PANTHER" id="PTHR43711">
    <property type="entry name" value="TWO-COMPONENT HISTIDINE KINASE"/>
    <property type="match status" value="1"/>
</dbReference>
<evidence type="ECO:0000256" key="4">
    <source>
        <dbReference type="ARBA" id="ARBA00022679"/>
    </source>
</evidence>